<keyword evidence="3" id="KW-1185">Reference proteome</keyword>
<name>A0A1I6YC99_9RHOB</name>
<dbReference type="EMBL" id="FPAW01000002">
    <property type="protein sequence ID" value="SFT47941.1"/>
    <property type="molecule type" value="Genomic_DNA"/>
</dbReference>
<dbReference type="STRING" id="999627.SAMN05216236_102137"/>
<evidence type="ECO:0000313" key="2">
    <source>
        <dbReference type="EMBL" id="SFT47941.1"/>
    </source>
</evidence>
<protein>
    <submittedName>
        <fullName evidence="2">Uncharacterized protein</fullName>
    </submittedName>
</protein>
<feature type="region of interest" description="Disordered" evidence="1">
    <location>
        <begin position="71"/>
        <end position="98"/>
    </location>
</feature>
<evidence type="ECO:0000256" key="1">
    <source>
        <dbReference type="SAM" id="MobiDB-lite"/>
    </source>
</evidence>
<gene>
    <name evidence="2" type="ORF">SAMN05216236_102137</name>
</gene>
<organism evidence="2 3">
    <name type="scientific">Sedimentitalea nanhaiensis</name>
    <dbReference type="NCBI Taxonomy" id="999627"/>
    <lineage>
        <taxon>Bacteria</taxon>
        <taxon>Pseudomonadati</taxon>
        <taxon>Pseudomonadota</taxon>
        <taxon>Alphaproteobacteria</taxon>
        <taxon>Rhodobacterales</taxon>
        <taxon>Paracoccaceae</taxon>
        <taxon>Sedimentitalea</taxon>
    </lineage>
</organism>
<accession>A0A1I6YC99</accession>
<dbReference type="AlphaFoldDB" id="A0A1I6YC99"/>
<reference evidence="2 3" key="1">
    <citation type="submission" date="2016-10" db="EMBL/GenBank/DDBJ databases">
        <authorList>
            <person name="de Groot N.N."/>
        </authorList>
    </citation>
    <scope>NUCLEOTIDE SEQUENCE [LARGE SCALE GENOMIC DNA]</scope>
    <source>
        <strain evidence="2 3">CGMCC 1.10959</strain>
    </source>
</reference>
<proteinExistence type="predicted"/>
<dbReference type="Proteomes" id="UP000182466">
    <property type="component" value="Unassembled WGS sequence"/>
</dbReference>
<evidence type="ECO:0000313" key="3">
    <source>
        <dbReference type="Proteomes" id="UP000182466"/>
    </source>
</evidence>
<sequence length="98" mass="11038">MEMFLEGLRDEMSPALENMRKLSDEYGPAMFSFLEEMGPAFGEMLDQVKDWTAYRPPEILPNGDIILRKKVPSDTVPDPDPEVAPQVKTDPPTGQIDL</sequence>